<dbReference type="PROSITE" id="PS01010">
    <property type="entry name" value="CRISP_2"/>
    <property type="match status" value="1"/>
</dbReference>
<accession>A0ABD1HN40</accession>
<dbReference type="EMBL" id="JBEAFC010000004">
    <property type="protein sequence ID" value="KAL1557869.1"/>
    <property type="molecule type" value="Genomic_DNA"/>
</dbReference>
<sequence>MVALSLSQQIHAQNRPEDYVDAHNVARATVGVGPLVWNETVAEYARAYAEVRSNDCDMRHSDGPYGENLAAGSWNVSAEEAVDMWLDEKPLYDAGTSLYGWTFVICNYDPPGNIVGERPF</sequence>
<dbReference type="InterPro" id="IPR014044">
    <property type="entry name" value="CAP_dom"/>
</dbReference>
<protein>
    <submittedName>
        <fullName evidence="3">Basic form of pathogenesis-related protein 1-like</fullName>
    </submittedName>
</protein>
<evidence type="ECO:0000313" key="4">
    <source>
        <dbReference type="Proteomes" id="UP001567538"/>
    </source>
</evidence>
<evidence type="ECO:0000259" key="2">
    <source>
        <dbReference type="SMART" id="SM00198"/>
    </source>
</evidence>
<keyword evidence="1" id="KW-0611">Plant defense</keyword>
<dbReference type="AlphaFoldDB" id="A0ABD1HN40"/>
<dbReference type="SUPFAM" id="SSF55797">
    <property type="entry name" value="PR-1-like"/>
    <property type="match status" value="1"/>
</dbReference>
<dbReference type="Pfam" id="PF00188">
    <property type="entry name" value="CAP"/>
    <property type="match status" value="1"/>
</dbReference>
<dbReference type="SMART" id="SM00198">
    <property type="entry name" value="SCP"/>
    <property type="match status" value="1"/>
</dbReference>
<gene>
    <name evidence="3" type="ORF">AAHA92_08404</name>
</gene>
<organism evidence="3 4">
    <name type="scientific">Salvia divinorum</name>
    <name type="common">Maria pastora</name>
    <name type="synonym">Diviner's sage</name>
    <dbReference type="NCBI Taxonomy" id="28513"/>
    <lineage>
        <taxon>Eukaryota</taxon>
        <taxon>Viridiplantae</taxon>
        <taxon>Streptophyta</taxon>
        <taxon>Embryophyta</taxon>
        <taxon>Tracheophyta</taxon>
        <taxon>Spermatophyta</taxon>
        <taxon>Magnoliopsida</taxon>
        <taxon>eudicotyledons</taxon>
        <taxon>Gunneridae</taxon>
        <taxon>Pentapetalae</taxon>
        <taxon>asterids</taxon>
        <taxon>lamiids</taxon>
        <taxon>Lamiales</taxon>
        <taxon>Lamiaceae</taxon>
        <taxon>Nepetoideae</taxon>
        <taxon>Mentheae</taxon>
        <taxon>Salviinae</taxon>
        <taxon>Salvia</taxon>
        <taxon>Salvia subgen. Calosphace</taxon>
    </lineage>
</organism>
<dbReference type="PANTHER" id="PTHR10334">
    <property type="entry name" value="CYSTEINE-RICH SECRETORY PROTEIN-RELATED"/>
    <property type="match status" value="1"/>
</dbReference>
<keyword evidence="1" id="KW-0568">Pathogenesis-related protein</keyword>
<reference evidence="3 4" key="1">
    <citation type="submission" date="2024-06" db="EMBL/GenBank/DDBJ databases">
        <title>A chromosome level genome sequence of Diviner's sage (Salvia divinorum).</title>
        <authorList>
            <person name="Ford S.A."/>
            <person name="Ro D.-K."/>
            <person name="Ness R.W."/>
            <person name="Phillips M.A."/>
        </authorList>
    </citation>
    <scope>NUCLEOTIDE SEQUENCE [LARGE SCALE GENOMIC DNA]</scope>
    <source>
        <strain evidence="3">SAF-2024a</strain>
        <tissue evidence="3">Leaf</tissue>
    </source>
</reference>
<proteinExistence type="predicted"/>
<dbReference type="InterPro" id="IPR035940">
    <property type="entry name" value="CAP_sf"/>
</dbReference>
<dbReference type="Gene3D" id="3.40.33.10">
    <property type="entry name" value="CAP"/>
    <property type="match status" value="1"/>
</dbReference>
<dbReference type="PRINTS" id="PR00837">
    <property type="entry name" value="V5TPXLIKE"/>
</dbReference>
<dbReference type="Proteomes" id="UP001567538">
    <property type="component" value="Unassembled WGS sequence"/>
</dbReference>
<dbReference type="InterPro" id="IPR018244">
    <property type="entry name" value="Allrgn_V5/Tpx1_CS"/>
</dbReference>
<feature type="domain" description="SCP" evidence="2">
    <location>
        <begin position="14"/>
        <end position="116"/>
    </location>
</feature>
<evidence type="ECO:0000313" key="3">
    <source>
        <dbReference type="EMBL" id="KAL1557869.1"/>
    </source>
</evidence>
<name>A0ABD1HN40_SALDI</name>
<keyword evidence="4" id="KW-1185">Reference proteome</keyword>
<dbReference type="InterPro" id="IPR001283">
    <property type="entry name" value="CRISP-related"/>
</dbReference>
<comment type="caution">
    <text evidence="3">The sequence shown here is derived from an EMBL/GenBank/DDBJ whole genome shotgun (WGS) entry which is preliminary data.</text>
</comment>
<evidence type="ECO:0000256" key="1">
    <source>
        <dbReference type="ARBA" id="ARBA00023265"/>
    </source>
</evidence>